<organism evidence="1 2">
    <name type="scientific">Chironomus riparius</name>
    <dbReference type="NCBI Taxonomy" id="315576"/>
    <lineage>
        <taxon>Eukaryota</taxon>
        <taxon>Metazoa</taxon>
        <taxon>Ecdysozoa</taxon>
        <taxon>Arthropoda</taxon>
        <taxon>Hexapoda</taxon>
        <taxon>Insecta</taxon>
        <taxon>Pterygota</taxon>
        <taxon>Neoptera</taxon>
        <taxon>Endopterygota</taxon>
        <taxon>Diptera</taxon>
        <taxon>Nematocera</taxon>
        <taxon>Chironomoidea</taxon>
        <taxon>Chironomidae</taxon>
        <taxon>Chironominae</taxon>
        <taxon>Chironomus</taxon>
    </lineage>
</organism>
<reference evidence="1" key="1">
    <citation type="submission" date="2022-01" db="EMBL/GenBank/DDBJ databases">
        <authorList>
            <person name="King R."/>
        </authorList>
    </citation>
    <scope>NUCLEOTIDE SEQUENCE</scope>
</reference>
<proteinExistence type="predicted"/>
<evidence type="ECO:0000313" key="1">
    <source>
        <dbReference type="EMBL" id="CAG9811012.1"/>
    </source>
</evidence>
<dbReference type="AlphaFoldDB" id="A0A9N9S7J3"/>
<dbReference type="OrthoDB" id="6353678at2759"/>
<accession>A0A9N9S7J3</accession>
<protein>
    <recommendedName>
        <fullName evidence="3">NACHT domain-containing protein</fullName>
    </recommendedName>
</protein>
<reference evidence="1" key="2">
    <citation type="submission" date="2022-10" db="EMBL/GenBank/DDBJ databases">
        <authorList>
            <consortium name="ENA_rothamsted_submissions"/>
            <consortium name="culmorum"/>
            <person name="King R."/>
        </authorList>
    </citation>
    <scope>NUCLEOTIDE SEQUENCE</scope>
</reference>
<name>A0A9N9S7J3_9DIPT</name>
<gene>
    <name evidence="1" type="ORF">CHIRRI_LOCUS13822</name>
</gene>
<dbReference type="Proteomes" id="UP001153620">
    <property type="component" value="Chromosome 4"/>
</dbReference>
<evidence type="ECO:0008006" key="3">
    <source>
        <dbReference type="Google" id="ProtNLM"/>
    </source>
</evidence>
<sequence length="698" mass="81628">MSKFIQNSFLKLQNLGKLASQGGAKDTNETYYELTSDHISQILDGQVLDFSDSHFQYLNNLVNHDWKNLAGKLKQKFLTSNFTFQNESLKFEKLAEISSEVFNSLSSEQIVDVLDGKELVIGSMIQNRTEFYVERRFIFRGSENVKPDFTFFRNVAHSMDDIIYLATRLRVFILSSDAGSGKTVAFEQFTMRIKREYPTRWVSYVDLKFYDLNFDENDTEKLLHKILNLNLKNDFELKIFDELYKSGNVVLLWNGFDKIPLTKVFDKIYKTTQNIQFVSCRPSHFGELEKLFINRAYQLIPFNLIEQKEFLTKFFIAQNLMSSKIDEYVNIVQDMATTYNFSTPFMLKVIAYYELTSDHISQILDGQVLDFSDSHFQYLNNLVNHDWKNLAGKLKQKFLTSNFTFQNESLKFEKLAEISLEVFNSLSSEQIVDVLDGKELVIGSMIQNRTEFYVERRFIFEGIAINLANITYYINVADTMDDIIDKTLRTRVFILSSEAGAGKSVTFEQLAMRIKRKFPLRWVLYIDLKDYKSFYNTSLENVVFVDNIKELLHNILNLNSLNEFEKKIFDERLKSGHVVLLWNGFDEISPTYNSFISIVLKEIYTKTKIVQYVSTRPSYSVQLQGIFNNKAYQLIPLNSDEQKEFLRKYFIIQNIKSMKIDEYVEKIHNISLTYAFITPFMLKVIVSGGQSYLSRDTF</sequence>
<evidence type="ECO:0000313" key="2">
    <source>
        <dbReference type="Proteomes" id="UP001153620"/>
    </source>
</evidence>
<keyword evidence="2" id="KW-1185">Reference proteome</keyword>
<dbReference type="EMBL" id="OU895880">
    <property type="protein sequence ID" value="CAG9811012.1"/>
    <property type="molecule type" value="Genomic_DNA"/>
</dbReference>